<feature type="compositionally biased region" description="Low complexity" evidence="1">
    <location>
        <begin position="547"/>
        <end position="561"/>
    </location>
</feature>
<evidence type="ECO:0000313" key="2">
    <source>
        <dbReference type="EMBL" id="PJI91240.1"/>
    </source>
</evidence>
<dbReference type="EMBL" id="PGTY01000001">
    <property type="protein sequence ID" value="PJI91240.1"/>
    <property type="molecule type" value="Genomic_DNA"/>
</dbReference>
<reference evidence="2 3" key="1">
    <citation type="submission" date="2017-11" db="EMBL/GenBank/DDBJ databases">
        <title>Genomic Encyclopedia of Archaeal and Bacterial Type Strains, Phase II (KMG-II): From Individual Species to Whole Genera.</title>
        <authorList>
            <person name="Goeker M."/>
        </authorList>
    </citation>
    <scope>NUCLEOTIDE SEQUENCE [LARGE SCALE GENOMIC DNA]</scope>
    <source>
        <strain evidence="2 3">DSM 29128</strain>
    </source>
</reference>
<feature type="compositionally biased region" description="Acidic residues" evidence="1">
    <location>
        <begin position="270"/>
        <end position="302"/>
    </location>
</feature>
<feature type="compositionally biased region" description="Acidic residues" evidence="1">
    <location>
        <begin position="338"/>
        <end position="384"/>
    </location>
</feature>
<evidence type="ECO:0000313" key="3">
    <source>
        <dbReference type="Proteomes" id="UP000228531"/>
    </source>
</evidence>
<proteinExistence type="predicted"/>
<evidence type="ECO:0000256" key="1">
    <source>
        <dbReference type="SAM" id="MobiDB-lite"/>
    </source>
</evidence>
<gene>
    <name evidence="2" type="ORF">BC777_0064</name>
</gene>
<dbReference type="AlphaFoldDB" id="A0A2M8WJY4"/>
<feature type="region of interest" description="Disordered" evidence="1">
    <location>
        <begin position="481"/>
        <end position="564"/>
    </location>
</feature>
<feature type="compositionally biased region" description="Acidic residues" evidence="1">
    <location>
        <begin position="535"/>
        <end position="546"/>
    </location>
</feature>
<keyword evidence="3" id="KW-1185">Reference proteome</keyword>
<feature type="compositionally biased region" description="Acidic residues" evidence="1">
    <location>
        <begin position="400"/>
        <end position="415"/>
    </location>
</feature>
<feature type="region of interest" description="Disordered" evidence="1">
    <location>
        <begin position="335"/>
        <end position="415"/>
    </location>
</feature>
<protein>
    <submittedName>
        <fullName evidence="2">Uncharacterized protein</fullName>
    </submittedName>
</protein>
<organism evidence="2 3">
    <name type="scientific">Yoonia maricola</name>
    <dbReference type="NCBI Taxonomy" id="420999"/>
    <lineage>
        <taxon>Bacteria</taxon>
        <taxon>Pseudomonadati</taxon>
        <taxon>Pseudomonadota</taxon>
        <taxon>Alphaproteobacteria</taxon>
        <taxon>Rhodobacterales</taxon>
        <taxon>Paracoccaceae</taxon>
        <taxon>Yoonia</taxon>
    </lineage>
</organism>
<feature type="region of interest" description="Disordered" evidence="1">
    <location>
        <begin position="193"/>
        <end position="302"/>
    </location>
</feature>
<dbReference type="Proteomes" id="UP000228531">
    <property type="component" value="Unassembled WGS sequence"/>
</dbReference>
<accession>A0A2M8WJY4</accession>
<feature type="compositionally biased region" description="Acidic residues" evidence="1">
    <location>
        <begin position="236"/>
        <end position="262"/>
    </location>
</feature>
<feature type="compositionally biased region" description="Acidic residues" evidence="1">
    <location>
        <begin position="199"/>
        <end position="229"/>
    </location>
</feature>
<sequence length="678" mass="73640">MCVQRLPLINERKRLFMDENNQVLDVTYGNFSCRLEGFDDSVETMKVVVSFFHDLAGHDRFMDTAPLAPDMETLARLTEEQTGQPVDVEGYDNKVSLRARTEAAADDVISEDDAEEIVDDPVVDAVEDIEALDDEAGDVAEDMSSVADKLQRMRAAAARKVPSVSDEYAEDLTEAAPAAAVNPLSQRLNELVQRTTQADEVDETEDDLAATDFAEGDVVTDDAEDDTDQAEMAADAAEEVEAADADDEDITVATDEMDDAAEAEVTPTEDAVEEEAEATEEQEVAEADLTEDAADGDAFDADDMNVFTEIAQEQEVAEDAAPVDAFILDDPIVPAAGADDEEPVSADMSEEETTDEDAELDAFLAEEDTAEDDTVSEADNDEIADTAPVSTPLVLTPADEAVDAPEPEHDDYNDDDEFDLEAEVAKVEAEIAARRGNTFAERGLPRHVEDAMSRIMSQTDQHLNQPENRRHRDAFAQLKAAVAATEAARQLGDQGADKRDPDEVYKDDLGAHGDHEKGERALSTPLKLVKSQEVQPEEPTVDEDTPQAEAPATPEPTEVETGTSARLRKIATLKETEVSDSGDDFAAFLASHGVDDLTDQLEAAAAYICFVEGDADFSRPQVMKMVQSASDAEISREDGLRSFGRLLRQARLVKLASGRFQVSENTQFRPDDSQAAQG</sequence>
<comment type="caution">
    <text evidence="2">The sequence shown here is derived from an EMBL/GenBank/DDBJ whole genome shotgun (WGS) entry which is preliminary data.</text>
</comment>
<feature type="compositionally biased region" description="Basic and acidic residues" evidence="1">
    <location>
        <begin position="495"/>
        <end position="520"/>
    </location>
</feature>
<name>A0A2M8WJY4_9RHOB</name>